<dbReference type="RefSeq" id="WP_248652172.1">
    <property type="nucleotide sequence ID" value="NZ_CP096659.1"/>
</dbReference>
<dbReference type="GeneID" id="72185291"/>
<dbReference type="AlphaFoldDB" id="A0A8U0HZM4"/>
<evidence type="ECO:0000313" key="2">
    <source>
        <dbReference type="EMBL" id="UPV76136.1"/>
    </source>
</evidence>
<feature type="region of interest" description="Disordered" evidence="1">
    <location>
        <begin position="143"/>
        <end position="175"/>
    </location>
</feature>
<name>A0A8U0HZM4_9EURY</name>
<evidence type="ECO:0000256" key="1">
    <source>
        <dbReference type="SAM" id="MobiDB-lite"/>
    </source>
</evidence>
<accession>A0A8U0HZM4</accession>
<keyword evidence="3" id="KW-1185">Reference proteome</keyword>
<sequence length="209" mass="22924">MTLGRPDSDWTITTHDNRDYFGVYPNNINNDNTPPDKVEIPIDVGLGALHPGIAFALALDDFAAALEDNNGVNQTSDGWELTHHPASWEDRWSDASHFQRFFVAGPEGMIAGAEHLNIKTGCSQGSLGNTATEVEYSVSFFEDDEPSVQSTSTQNGEKVDLHPERMSKSAKEKYGIKEVTENTEISTHDVSGEQPKYIATNLPISVSLK</sequence>
<feature type="compositionally biased region" description="Polar residues" evidence="1">
    <location>
        <begin position="147"/>
        <end position="156"/>
    </location>
</feature>
<protein>
    <submittedName>
        <fullName evidence="2">Uncharacterized protein</fullName>
    </submittedName>
</protein>
<evidence type="ECO:0000313" key="3">
    <source>
        <dbReference type="Proteomes" id="UP000830729"/>
    </source>
</evidence>
<gene>
    <name evidence="2" type="ORF">M0R89_08790</name>
</gene>
<dbReference type="KEGG" id="halx:M0R89_08790"/>
<feature type="compositionally biased region" description="Basic and acidic residues" evidence="1">
    <location>
        <begin position="157"/>
        <end position="175"/>
    </location>
</feature>
<organism evidence="2 3">
    <name type="scientific">Halorussus limi</name>
    <dbReference type="NCBI Taxonomy" id="2938695"/>
    <lineage>
        <taxon>Archaea</taxon>
        <taxon>Methanobacteriati</taxon>
        <taxon>Methanobacteriota</taxon>
        <taxon>Stenosarchaea group</taxon>
        <taxon>Halobacteria</taxon>
        <taxon>Halobacteriales</taxon>
        <taxon>Haladaptataceae</taxon>
        <taxon>Halorussus</taxon>
    </lineage>
</organism>
<dbReference type="EMBL" id="CP096659">
    <property type="protein sequence ID" value="UPV76136.1"/>
    <property type="molecule type" value="Genomic_DNA"/>
</dbReference>
<reference evidence="2 3" key="1">
    <citation type="submission" date="2022-04" db="EMBL/GenBank/DDBJ databases">
        <title>Diverse halophilic archaea isolated from saline environments.</title>
        <authorList>
            <person name="Cui H.-L."/>
        </authorList>
    </citation>
    <scope>NUCLEOTIDE SEQUENCE [LARGE SCALE GENOMIC DNA]</scope>
    <source>
        <strain evidence="2 3">XZYJT49</strain>
    </source>
</reference>
<dbReference type="Proteomes" id="UP000830729">
    <property type="component" value="Chromosome"/>
</dbReference>
<proteinExistence type="predicted"/>